<dbReference type="Gene3D" id="1.10.3210.10">
    <property type="entry name" value="Hypothetical protein af1432"/>
    <property type="match status" value="1"/>
</dbReference>
<dbReference type="InterPro" id="IPR043128">
    <property type="entry name" value="Rev_trsase/Diguanyl_cyclase"/>
</dbReference>
<sequence>MKDKILIVDDSQMNREFLKEILCHDYDIILAENGVEAISLMKNHLSSLSLILLDLIMPEMDGFEVLTYMNKYQWIHDIPVMIISSENSGKYIGRVYDLGASDFISRPFNVNIVQKRVSNIISLYSKQRRLKDIVTEQVYEKESRSNLMISVLSHIVEFRNGESGLHIIHINMITEKLLYALLRKDPTCSLTSQDISLITMASSLHDIGKISISDKILNKPGRLTPEEFTIMKTHASIGGDIIRGLQWDQNDPLLKVAYEICRWHHERWDGRGYPDGLKGDEIPLSAQVVSLADVYDALTSDRCYKKAIPHKKAIQMIMNGECGQFQPMLLECLLDIEDELLDISLASDEMMGMPKTWQTQKVVQELGQYDDLTVTRQVLDQLDIEKIKSQFFFDKQEQLAFIYNETLDIMYLSHNAAKRLELPETIMSPMERDDQDRLKIRLTKLSHKAKETSIENPFFEYEFVFDIDGKASLCHFQCCAIWLGVKDSRFIGFMGFLDKEQLFEDEHPQEISCFKKVQFQTLLRELDKIFDKIILIDVLLGKSVKITSSIIDHMSFLQHDTLWKHHDMSVESACVQAFRHRSKIVHFDYQPQRIYYAISQYVEVEGQGYVLEYKLKMHDDIFKNDKQYQNMLKTLNYMQESMYLDGLTEVYNRRYLEDEMFQKEDITALAMVDLDRFKEVNDQFGHLAGDKVLQKVAHILKRNVRDKDEVIRYGGDEFIILFHQMPESILNERLNDIRHEVESLGIQDYPHLKVTCTIGCACGTYQQSLLKQADKMMYQAKIHRNSVKIHYGKEEKS</sequence>
<organism evidence="5 6">
    <name type="scientific">Massilimicrobiota timonensis</name>
    <dbReference type="NCBI Taxonomy" id="1776392"/>
    <lineage>
        <taxon>Bacteria</taxon>
        <taxon>Bacillati</taxon>
        <taxon>Bacillota</taxon>
        <taxon>Erysipelotrichia</taxon>
        <taxon>Erysipelotrichales</taxon>
        <taxon>Erysipelotrichaceae</taxon>
        <taxon>Massilimicrobiota</taxon>
    </lineage>
</organism>
<dbReference type="SUPFAM" id="SSF52172">
    <property type="entry name" value="CheY-like"/>
    <property type="match status" value="1"/>
</dbReference>
<evidence type="ECO:0000313" key="5">
    <source>
        <dbReference type="EMBL" id="OUQ34023.1"/>
    </source>
</evidence>
<feature type="modified residue" description="4-aspartylphosphate" evidence="1">
    <location>
        <position position="54"/>
    </location>
</feature>
<dbReference type="SUPFAM" id="SSF55073">
    <property type="entry name" value="Nucleotide cyclase"/>
    <property type="match status" value="1"/>
</dbReference>
<evidence type="ECO:0000313" key="6">
    <source>
        <dbReference type="Proteomes" id="UP000195305"/>
    </source>
</evidence>
<keyword evidence="6" id="KW-1185">Reference proteome</keyword>
<dbReference type="RefSeq" id="WP_087358259.1">
    <property type="nucleotide sequence ID" value="NZ_NFLJ01000021.1"/>
</dbReference>
<dbReference type="PROSITE" id="PS51832">
    <property type="entry name" value="HD_GYP"/>
    <property type="match status" value="1"/>
</dbReference>
<feature type="domain" description="GGDEF" evidence="3">
    <location>
        <begin position="665"/>
        <end position="797"/>
    </location>
</feature>
<reference evidence="5 6" key="1">
    <citation type="journal article" date="2018" name="BMC Genomics">
        <title>Whole genome sequencing and function prediction of 133 gut anaerobes isolated from chicken caecum in pure cultures.</title>
        <authorList>
            <person name="Medvecky M."/>
            <person name="Cejkova D."/>
            <person name="Polansky O."/>
            <person name="Karasova D."/>
            <person name="Kubasova T."/>
            <person name="Cizek A."/>
            <person name="Rychlik I."/>
        </authorList>
    </citation>
    <scope>NUCLEOTIDE SEQUENCE [LARGE SCALE GENOMIC DNA]</scope>
    <source>
        <strain evidence="5 6">An13</strain>
    </source>
</reference>
<dbReference type="Pfam" id="PF13487">
    <property type="entry name" value="HD_5"/>
    <property type="match status" value="1"/>
</dbReference>
<dbReference type="SMART" id="SM00267">
    <property type="entry name" value="GGDEF"/>
    <property type="match status" value="1"/>
</dbReference>
<feature type="domain" description="Response regulatory" evidence="2">
    <location>
        <begin position="4"/>
        <end position="121"/>
    </location>
</feature>
<dbReference type="InterPro" id="IPR000160">
    <property type="entry name" value="GGDEF_dom"/>
</dbReference>
<dbReference type="InterPro" id="IPR011006">
    <property type="entry name" value="CheY-like_superfamily"/>
</dbReference>
<name>A0A1Y4SZ34_9FIRM</name>
<dbReference type="Pfam" id="PF00072">
    <property type="entry name" value="Response_reg"/>
    <property type="match status" value="1"/>
</dbReference>
<accession>A0A1Y4SZ34</accession>
<dbReference type="InterPro" id="IPR029787">
    <property type="entry name" value="Nucleotide_cyclase"/>
</dbReference>
<dbReference type="Proteomes" id="UP000195305">
    <property type="component" value="Unassembled WGS sequence"/>
</dbReference>
<protein>
    <recommendedName>
        <fullName evidence="7">Diguanylate cyclase</fullName>
    </recommendedName>
</protein>
<dbReference type="SMART" id="SM00448">
    <property type="entry name" value="REC"/>
    <property type="match status" value="1"/>
</dbReference>
<dbReference type="NCBIfam" id="TIGR00254">
    <property type="entry name" value="GGDEF"/>
    <property type="match status" value="1"/>
</dbReference>
<dbReference type="Pfam" id="PF00990">
    <property type="entry name" value="GGDEF"/>
    <property type="match status" value="1"/>
</dbReference>
<dbReference type="GO" id="GO:0000160">
    <property type="term" value="P:phosphorelay signal transduction system"/>
    <property type="evidence" value="ECO:0007669"/>
    <property type="project" value="InterPro"/>
</dbReference>
<keyword evidence="1" id="KW-0597">Phosphoprotein</keyword>
<dbReference type="SUPFAM" id="SSF109604">
    <property type="entry name" value="HD-domain/PDEase-like"/>
    <property type="match status" value="1"/>
</dbReference>
<comment type="caution">
    <text evidence="5">The sequence shown here is derived from an EMBL/GenBank/DDBJ whole genome shotgun (WGS) entry which is preliminary data.</text>
</comment>
<dbReference type="PANTHER" id="PTHR45228:SF1">
    <property type="entry name" value="CYCLIC DI-GMP PHOSPHODIESTERASE TM_0186"/>
    <property type="match status" value="1"/>
</dbReference>
<feature type="domain" description="HD-GYP" evidence="4">
    <location>
        <begin position="141"/>
        <end position="349"/>
    </location>
</feature>
<dbReference type="PANTHER" id="PTHR45228">
    <property type="entry name" value="CYCLIC DI-GMP PHOSPHODIESTERASE TM_0186-RELATED"/>
    <property type="match status" value="1"/>
</dbReference>
<dbReference type="Gene3D" id="3.40.50.2300">
    <property type="match status" value="1"/>
</dbReference>
<dbReference type="InterPro" id="IPR052020">
    <property type="entry name" value="Cyclic_di-GMP/3'3'-cGAMP_PDE"/>
</dbReference>
<gene>
    <name evidence="5" type="ORF">B5E75_08175</name>
</gene>
<dbReference type="InterPro" id="IPR001789">
    <property type="entry name" value="Sig_transdc_resp-reg_receiver"/>
</dbReference>
<proteinExistence type="predicted"/>
<dbReference type="CDD" id="cd00077">
    <property type="entry name" value="HDc"/>
    <property type="match status" value="1"/>
</dbReference>
<evidence type="ECO:0000259" key="2">
    <source>
        <dbReference type="PROSITE" id="PS50110"/>
    </source>
</evidence>
<dbReference type="Gene3D" id="3.30.70.270">
    <property type="match status" value="1"/>
</dbReference>
<dbReference type="AlphaFoldDB" id="A0A1Y4SZ34"/>
<evidence type="ECO:0000259" key="3">
    <source>
        <dbReference type="PROSITE" id="PS50887"/>
    </source>
</evidence>
<evidence type="ECO:0008006" key="7">
    <source>
        <dbReference type="Google" id="ProtNLM"/>
    </source>
</evidence>
<dbReference type="InterPro" id="IPR037522">
    <property type="entry name" value="HD_GYP_dom"/>
</dbReference>
<dbReference type="InterPro" id="IPR003607">
    <property type="entry name" value="HD/PDEase_dom"/>
</dbReference>
<dbReference type="PROSITE" id="PS50887">
    <property type="entry name" value="GGDEF"/>
    <property type="match status" value="1"/>
</dbReference>
<dbReference type="CDD" id="cd01949">
    <property type="entry name" value="GGDEF"/>
    <property type="match status" value="1"/>
</dbReference>
<dbReference type="OrthoDB" id="9804747at2"/>
<dbReference type="PROSITE" id="PS50110">
    <property type="entry name" value="RESPONSE_REGULATORY"/>
    <property type="match status" value="1"/>
</dbReference>
<evidence type="ECO:0000259" key="4">
    <source>
        <dbReference type="PROSITE" id="PS51832"/>
    </source>
</evidence>
<dbReference type="EMBL" id="NFLJ01000021">
    <property type="protein sequence ID" value="OUQ34023.1"/>
    <property type="molecule type" value="Genomic_DNA"/>
</dbReference>
<evidence type="ECO:0000256" key="1">
    <source>
        <dbReference type="PROSITE-ProRule" id="PRU00169"/>
    </source>
</evidence>